<sequence>MCDELHDVTIECVKDHLFEDLPKLANNGQLMITTDIQRLACATEKMGCVMGQLDDLCCDDTQGNKESEK</sequence>
<dbReference type="EMBL" id="LAZR01003298">
    <property type="protein sequence ID" value="KKN19833.1"/>
    <property type="molecule type" value="Genomic_DNA"/>
</dbReference>
<evidence type="ECO:0000313" key="1">
    <source>
        <dbReference type="EMBL" id="KKN19833.1"/>
    </source>
</evidence>
<organism evidence="1">
    <name type="scientific">marine sediment metagenome</name>
    <dbReference type="NCBI Taxonomy" id="412755"/>
    <lineage>
        <taxon>unclassified sequences</taxon>
        <taxon>metagenomes</taxon>
        <taxon>ecological metagenomes</taxon>
    </lineage>
</organism>
<protein>
    <submittedName>
        <fullName evidence="1">Uncharacterized protein</fullName>
    </submittedName>
</protein>
<proteinExistence type="predicted"/>
<accession>A0A0F9RR84</accession>
<comment type="caution">
    <text evidence="1">The sequence shown here is derived from an EMBL/GenBank/DDBJ whole genome shotgun (WGS) entry which is preliminary data.</text>
</comment>
<reference evidence="1" key="1">
    <citation type="journal article" date="2015" name="Nature">
        <title>Complex archaea that bridge the gap between prokaryotes and eukaryotes.</title>
        <authorList>
            <person name="Spang A."/>
            <person name="Saw J.H."/>
            <person name="Jorgensen S.L."/>
            <person name="Zaremba-Niedzwiedzka K."/>
            <person name="Martijn J."/>
            <person name="Lind A.E."/>
            <person name="van Eijk R."/>
            <person name="Schleper C."/>
            <person name="Guy L."/>
            <person name="Ettema T.J."/>
        </authorList>
    </citation>
    <scope>NUCLEOTIDE SEQUENCE</scope>
</reference>
<gene>
    <name evidence="1" type="ORF">LCGC14_0941590</name>
</gene>
<name>A0A0F9RR84_9ZZZZ</name>
<dbReference type="AlphaFoldDB" id="A0A0F9RR84"/>